<organism evidence="8 9">
    <name type="scientific">Hallella mizrahii</name>
    <dbReference type="NCBI Taxonomy" id="2606637"/>
    <lineage>
        <taxon>Bacteria</taxon>
        <taxon>Pseudomonadati</taxon>
        <taxon>Bacteroidota</taxon>
        <taxon>Bacteroidia</taxon>
        <taxon>Bacteroidales</taxon>
        <taxon>Prevotellaceae</taxon>
        <taxon>Hallella</taxon>
    </lineage>
</organism>
<dbReference type="Proteomes" id="UP000438914">
    <property type="component" value="Unassembled WGS sequence"/>
</dbReference>
<comment type="similarity">
    <text evidence="1 6">Belongs to the glycosyl hydrolase 43 family.</text>
</comment>
<dbReference type="Gene3D" id="2.60.120.200">
    <property type="match status" value="1"/>
</dbReference>
<dbReference type="InterPro" id="IPR023296">
    <property type="entry name" value="Glyco_hydro_beta-prop_sf"/>
</dbReference>
<keyword evidence="3 6" id="KW-0326">Glycosidase</keyword>
<accession>A0A7K0KGH8</accession>
<name>A0A7K0KGH8_9BACT</name>
<keyword evidence="9" id="KW-1185">Reference proteome</keyword>
<dbReference type="GO" id="GO:0005975">
    <property type="term" value="P:carbohydrate metabolic process"/>
    <property type="evidence" value="ECO:0007669"/>
    <property type="project" value="InterPro"/>
</dbReference>
<dbReference type="InterPro" id="IPR013320">
    <property type="entry name" value="ConA-like_dom_sf"/>
</dbReference>
<dbReference type="PANTHER" id="PTHR42812">
    <property type="entry name" value="BETA-XYLOSIDASE"/>
    <property type="match status" value="1"/>
</dbReference>
<feature type="site" description="Important for catalytic activity, responsible for pKa modulation of the active site Glu and correct orientation of both the proton donor and substrate" evidence="5">
    <location>
        <position position="151"/>
    </location>
</feature>
<keyword evidence="2 6" id="KW-0378">Hydrolase</keyword>
<comment type="caution">
    <text evidence="8">The sequence shown here is derived from an EMBL/GenBank/DDBJ whole genome shotgun (WGS) entry which is preliminary data.</text>
</comment>
<evidence type="ECO:0000313" key="8">
    <source>
        <dbReference type="EMBL" id="MST84575.1"/>
    </source>
</evidence>
<dbReference type="EMBL" id="VUNG01000017">
    <property type="protein sequence ID" value="MST84575.1"/>
    <property type="molecule type" value="Genomic_DNA"/>
</dbReference>
<dbReference type="SUPFAM" id="SSF49899">
    <property type="entry name" value="Concanavalin A-like lectins/glucanases"/>
    <property type="match status" value="1"/>
</dbReference>
<dbReference type="GO" id="GO:0004553">
    <property type="term" value="F:hydrolase activity, hydrolyzing O-glycosyl compounds"/>
    <property type="evidence" value="ECO:0007669"/>
    <property type="project" value="InterPro"/>
</dbReference>
<evidence type="ECO:0000259" key="7">
    <source>
        <dbReference type="Pfam" id="PF17851"/>
    </source>
</evidence>
<reference evidence="8 9" key="1">
    <citation type="submission" date="2019-08" db="EMBL/GenBank/DDBJ databases">
        <title>In-depth cultivation of the pig gut microbiome towards novel bacterial diversity and tailored functional studies.</title>
        <authorList>
            <person name="Wylensek D."/>
            <person name="Hitch T.C.A."/>
            <person name="Clavel T."/>
        </authorList>
    </citation>
    <scope>NUCLEOTIDE SEQUENCE [LARGE SCALE GENOMIC DNA]</scope>
    <source>
        <strain evidence="8 9">LKV-178-WT-2A</strain>
    </source>
</reference>
<gene>
    <name evidence="8" type="ORF">FYJ73_07815</name>
</gene>
<evidence type="ECO:0000256" key="4">
    <source>
        <dbReference type="PIRSR" id="PIRSR606710-1"/>
    </source>
</evidence>
<protein>
    <submittedName>
        <fullName evidence="8">Glycosyl hydrolase 43 family protein</fullName>
    </submittedName>
</protein>
<sequence>MLSALFAIHLVGVFVEPSLFTREASAQGYRNPIIYADVPDNTICRVGDYYYMISTTMHLMPGAPMMRSKDLKHWETVSYVFDRIEDGDRYNLVDGKTVYGQGQWAASLRHYFGKFYVWFTTNGEPYQGFLYTADKAEGPWKLVSRPPHFHDGSFFIDDDGRVYIFYNSGEAVELTRAILDETGKTWGQEAVLRRFSIPVRDGIENALLEGNNMMKINGRYYLLMISWPRDNIRREVCYRAESLDGPWEKKIILNHALPPFPTAGVAQGGIVDSPTGEWYGIFFQDRNGVGRTPCLLPCRWEDGWPVLGNAEGKVPDDTSAKYIHQTGILGNDEFSSDRLSLYWQWNHNPVNEAWSLTERHGYLRMKTSRVVDNLFVAPNTITQRMEGPKCVGTVCLDISKMQDGDKCGLSAFCGTSGVLCISRNGKSSVLSMEVQNIELDKQHTVSKVRVEQKAKVRIPGTKRPVYLRVYGDFTNGRDIATFAYSLDGKDFIPIGSDMKMIFDGNTFFMGTKFAIFNYATKQKGGYIDIDWFHIDHEG</sequence>
<dbReference type="AlphaFoldDB" id="A0A7K0KGH8"/>
<dbReference type="Pfam" id="PF04616">
    <property type="entry name" value="Glyco_hydro_43"/>
    <property type="match status" value="1"/>
</dbReference>
<evidence type="ECO:0000256" key="5">
    <source>
        <dbReference type="PIRSR" id="PIRSR606710-2"/>
    </source>
</evidence>
<dbReference type="PANTHER" id="PTHR42812:SF15">
    <property type="entry name" value="HYDROLASE, PUTATIVE (AFU_ORTHOLOGUE AFUA_2G00930)-RELATED"/>
    <property type="match status" value="1"/>
</dbReference>
<dbReference type="Gene3D" id="2.115.10.20">
    <property type="entry name" value="Glycosyl hydrolase domain, family 43"/>
    <property type="match status" value="1"/>
</dbReference>
<dbReference type="InterPro" id="IPR006710">
    <property type="entry name" value="Glyco_hydro_43"/>
</dbReference>
<proteinExistence type="inferred from homology"/>
<evidence type="ECO:0000256" key="2">
    <source>
        <dbReference type="ARBA" id="ARBA00022801"/>
    </source>
</evidence>
<dbReference type="CDD" id="cd09001">
    <property type="entry name" value="GH43_FsAxh1-like"/>
    <property type="match status" value="1"/>
</dbReference>
<evidence type="ECO:0000256" key="3">
    <source>
        <dbReference type="ARBA" id="ARBA00023295"/>
    </source>
</evidence>
<dbReference type="InterPro" id="IPR051795">
    <property type="entry name" value="Glycosyl_Hydrlase_43"/>
</dbReference>
<evidence type="ECO:0000256" key="6">
    <source>
        <dbReference type="RuleBase" id="RU361187"/>
    </source>
</evidence>
<dbReference type="RefSeq" id="WP_154534162.1">
    <property type="nucleotide sequence ID" value="NZ_VUNG01000017.1"/>
</dbReference>
<evidence type="ECO:0000313" key="9">
    <source>
        <dbReference type="Proteomes" id="UP000438914"/>
    </source>
</evidence>
<feature type="domain" description="Beta-xylosidase C-terminal Concanavalin A-like" evidence="7">
    <location>
        <begin position="331"/>
        <end position="534"/>
    </location>
</feature>
<dbReference type="Pfam" id="PF17851">
    <property type="entry name" value="GH43_C2"/>
    <property type="match status" value="1"/>
</dbReference>
<dbReference type="SUPFAM" id="SSF75005">
    <property type="entry name" value="Arabinanase/levansucrase/invertase"/>
    <property type="match status" value="1"/>
</dbReference>
<feature type="active site" description="Proton donor" evidence="4">
    <location>
        <position position="209"/>
    </location>
</feature>
<dbReference type="InterPro" id="IPR041542">
    <property type="entry name" value="GH43_C2"/>
</dbReference>
<feature type="active site" description="Proton acceptor" evidence="4">
    <location>
        <position position="40"/>
    </location>
</feature>
<evidence type="ECO:0000256" key="1">
    <source>
        <dbReference type="ARBA" id="ARBA00009865"/>
    </source>
</evidence>